<dbReference type="InterPro" id="IPR041690">
    <property type="entry name" value="Cadherin_5"/>
</dbReference>
<dbReference type="Gene3D" id="2.60.40.2810">
    <property type="match status" value="2"/>
</dbReference>
<organism evidence="3 4">
    <name type="scientific">Psychromarinibacter halotolerans</name>
    <dbReference type="NCBI Taxonomy" id="1775175"/>
    <lineage>
        <taxon>Bacteria</taxon>
        <taxon>Pseudomonadati</taxon>
        <taxon>Pseudomonadota</taxon>
        <taxon>Alphaproteobacteria</taxon>
        <taxon>Rhodobacterales</taxon>
        <taxon>Paracoccaceae</taxon>
        <taxon>Psychromarinibacter</taxon>
    </lineage>
</organism>
<dbReference type="SUPFAM" id="SSF49313">
    <property type="entry name" value="Cadherin-like"/>
    <property type="match status" value="1"/>
</dbReference>
<name>A0ABV7GXN9_9RHOB</name>
<reference evidence="4" key="1">
    <citation type="journal article" date="2019" name="Int. J. Syst. Evol. Microbiol.">
        <title>The Global Catalogue of Microorganisms (GCM) 10K type strain sequencing project: providing services to taxonomists for standard genome sequencing and annotation.</title>
        <authorList>
            <consortium name="The Broad Institute Genomics Platform"/>
            <consortium name="The Broad Institute Genome Sequencing Center for Infectious Disease"/>
            <person name="Wu L."/>
            <person name="Ma J."/>
        </authorList>
    </citation>
    <scope>NUCLEOTIDE SEQUENCE [LARGE SCALE GENOMIC DNA]</scope>
    <source>
        <strain evidence="4">KCTC 52366</strain>
    </source>
</reference>
<gene>
    <name evidence="3" type="ORF">ACFOGP_16280</name>
</gene>
<sequence>MTDLVYSAAGVATFNGSAGDVQEIAHDSIYEISSGSIAFSFIASDTNGTQGLMAKDASGYVGGGNHFALYLEGTTLRARFQDGTSENFVNVPGISAGQEYEIAITFGPGGASVWVDGALMGTTPLAMDWTQNVEVIQWGGRGWASASGQAGFDAPFEGVISDRQIYDAELSPEEIATLASTSGATNDAPTPADDAVTTDEDTPLVIDVADLLANDTDPDGDPLSVTGIATQPANGTAVYNAVAGTVTYTPDADFSGADSFVITVEDGVGGTATSVVDVTVAPVNDAPVAVDDLGTSVVMGQSVVIDLLANDSDIDGPGPLTITVVTDGTLGTVVDNGDGTVTYTSTSGAGPDSFSYTISDGDLTASATVELDVLTEPNAAPEATADSYTVAEDGVLTVAAAGVLLNDTDANGDPLTASLVSDVTDATLALNADGSFTYTPDADFNGTDSFVYEVSDGLGGTDTTTVTLTVEPAADDPVALDDAATTARDVPVVIDVLANDSDADGDALSVTGIGTPASNGTAVVNPDGTITYTPDAGFFGTDTFTYDVDDGTGATSQATVTVTVTGLPVPVYSATGPATFNGGAGDVQEIPHDAIYELSEGTIAFSFIAADTNGSQGLFVKDASGYVGGGNHFALYLEGTTLRARFQDGTSESFVNVPGISAGQEYEIAITFGPGGASVWVDGALMGTTPLAMDWTQNVEVIQWGGRGWASASGQAGFDAPFEGVISDRQIYDAELSPEEIATLASTSGATNDAPTPADDAVTTDEDTPLVIDVADLLVNDTDPDGDPLSVTGIATQPSNGTAVYDGAAGTVTYTPDADFSGADSFVITVEDGVGGTATSVVDVTVAPVNDAPVAVDDLGTSVVMGQSVVIDLLANDSDIDGPGPLTITVVTDGTLGTVVDNGDGTVTYTSTSGAGPDSFSYTISDGDLTASATVELDVLTEPNAAPEATADSYTVAEDGVLTVAAAGVLLNDTDANGDPLTASLVSDVTDGTLVLNADGSFTYTPDAD</sequence>
<evidence type="ECO:0000259" key="2">
    <source>
        <dbReference type="Pfam" id="PF17892"/>
    </source>
</evidence>
<feature type="non-terminal residue" evidence="3">
    <location>
        <position position="1009"/>
    </location>
</feature>
<dbReference type="InterPro" id="IPR015919">
    <property type="entry name" value="Cadherin-like_sf"/>
</dbReference>
<dbReference type="Proteomes" id="UP001595632">
    <property type="component" value="Unassembled WGS sequence"/>
</dbReference>
<evidence type="ECO:0000313" key="3">
    <source>
        <dbReference type="EMBL" id="MFC3144281.1"/>
    </source>
</evidence>
<feature type="domain" description="Cadherin-like" evidence="2">
    <location>
        <begin position="944"/>
        <end position="1009"/>
    </location>
</feature>
<dbReference type="PANTHER" id="PTHR34720">
    <property type="entry name" value="MICROCYSTIN DEPENDENT PROTEIN"/>
    <property type="match status" value="1"/>
</dbReference>
<dbReference type="InterPro" id="IPR013320">
    <property type="entry name" value="ConA-like_dom_sf"/>
</dbReference>
<feature type="compositionally biased region" description="Low complexity" evidence="1">
    <location>
        <begin position="184"/>
        <end position="195"/>
    </location>
</feature>
<dbReference type="SUPFAM" id="SSF49899">
    <property type="entry name" value="Concanavalin A-like lectins/glucanases"/>
    <property type="match status" value="2"/>
</dbReference>
<feature type="region of interest" description="Disordered" evidence="1">
    <location>
        <begin position="179"/>
        <end position="198"/>
    </location>
</feature>
<dbReference type="RefSeq" id="WP_379561202.1">
    <property type="nucleotide sequence ID" value="NZ_JBHRTB010000010.1"/>
</dbReference>
<keyword evidence="4" id="KW-1185">Reference proteome</keyword>
<dbReference type="NCBIfam" id="NF012211">
    <property type="entry name" value="tand_rpt_95"/>
    <property type="match status" value="7"/>
</dbReference>
<dbReference type="PANTHER" id="PTHR34720:SF9">
    <property type="entry name" value="BLR4714 PROTEIN"/>
    <property type="match status" value="1"/>
</dbReference>
<comment type="caution">
    <text evidence="3">The sequence shown here is derived from an EMBL/GenBank/DDBJ whole genome shotgun (WGS) entry which is preliminary data.</text>
</comment>
<evidence type="ECO:0000313" key="4">
    <source>
        <dbReference type="Proteomes" id="UP001595632"/>
    </source>
</evidence>
<dbReference type="Gene3D" id="2.60.40.3440">
    <property type="match status" value="4"/>
</dbReference>
<proteinExistence type="predicted"/>
<feature type="region of interest" description="Disordered" evidence="1">
    <location>
        <begin position="745"/>
        <end position="764"/>
    </location>
</feature>
<feature type="compositionally biased region" description="Low complexity" evidence="1">
    <location>
        <begin position="750"/>
        <end position="761"/>
    </location>
</feature>
<dbReference type="Pfam" id="PF13385">
    <property type="entry name" value="Laminin_G_3"/>
    <property type="match status" value="2"/>
</dbReference>
<protein>
    <submittedName>
        <fullName evidence="3">Ig-like domain-containing protein</fullName>
    </submittedName>
</protein>
<dbReference type="Gene3D" id="2.60.120.200">
    <property type="match status" value="2"/>
</dbReference>
<dbReference type="Pfam" id="PF17892">
    <property type="entry name" value="Cadherin_5"/>
    <property type="match status" value="2"/>
</dbReference>
<feature type="domain" description="Cadherin-like" evidence="2">
    <location>
        <begin position="378"/>
        <end position="471"/>
    </location>
</feature>
<evidence type="ECO:0000256" key="1">
    <source>
        <dbReference type="SAM" id="MobiDB-lite"/>
    </source>
</evidence>
<dbReference type="Pfam" id="PF17963">
    <property type="entry name" value="Big_9"/>
    <property type="match status" value="5"/>
</dbReference>
<dbReference type="EMBL" id="JBHRTB010000010">
    <property type="protein sequence ID" value="MFC3144281.1"/>
    <property type="molecule type" value="Genomic_DNA"/>
</dbReference>
<accession>A0ABV7GXN9</accession>